<accession>A0A0C9UJI4</accession>
<dbReference type="AlphaFoldDB" id="A0A0C9UJI4"/>
<evidence type="ECO:0000313" key="1">
    <source>
        <dbReference type="EMBL" id="KIJ35029.1"/>
    </source>
</evidence>
<reference evidence="1 2" key="1">
    <citation type="submission" date="2014-06" db="EMBL/GenBank/DDBJ databases">
        <title>Evolutionary Origins and Diversification of the Mycorrhizal Mutualists.</title>
        <authorList>
            <consortium name="DOE Joint Genome Institute"/>
            <consortium name="Mycorrhizal Genomics Consortium"/>
            <person name="Kohler A."/>
            <person name="Kuo A."/>
            <person name="Nagy L.G."/>
            <person name="Floudas D."/>
            <person name="Copeland A."/>
            <person name="Barry K.W."/>
            <person name="Cichocki N."/>
            <person name="Veneault-Fourrey C."/>
            <person name="LaButti K."/>
            <person name="Lindquist E.A."/>
            <person name="Lipzen A."/>
            <person name="Lundell T."/>
            <person name="Morin E."/>
            <person name="Murat C."/>
            <person name="Riley R."/>
            <person name="Ohm R."/>
            <person name="Sun H."/>
            <person name="Tunlid A."/>
            <person name="Henrissat B."/>
            <person name="Grigoriev I.V."/>
            <person name="Hibbett D.S."/>
            <person name="Martin F."/>
        </authorList>
    </citation>
    <scope>NUCLEOTIDE SEQUENCE [LARGE SCALE GENOMIC DNA]</scope>
    <source>
        <strain evidence="1 2">SS14</strain>
    </source>
</reference>
<dbReference type="Proteomes" id="UP000054279">
    <property type="component" value="Unassembled WGS sequence"/>
</dbReference>
<dbReference type="OrthoDB" id="2830306at2759"/>
<protein>
    <submittedName>
        <fullName evidence="1">Uncharacterized protein</fullName>
    </submittedName>
</protein>
<evidence type="ECO:0000313" key="2">
    <source>
        <dbReference type="Proteomes" id="UP000054279"/>
    </source>
</evidence>
<organism evidence="1 2">
    <name type="scientific">Sphaerobolus stellatus (strain SS14)</name>
    <dbReference type="NCBI Taxonomy" id="990650"/>
    <lineage>
        <taxon>Eukaryota</taxon>
        <taxon>Fungi</taxon>
        <taxon>Dikarya</taxon>
        <taxon>Basidiomycota</taxon>
        <taxon>Agaricomycotina</taxon>
        <taxon>Agaricomycetes</taxon>
        <taxon>Phallomycetidae</taxon>
        <taxon>Geastrales</taxon>
        <taxon>Sphaerobolaceae</taxon>
        <taxon>Sphaerobolus</taxon>
    </lineage>
</organism>
<keyword evidence="2" id="KW-1185">Reference proteome</keyword>
<sequence>MDLQQAQREPPRNFRKVNWEKFEESLCHALEATFSGTFMDIPVTPTALDNYILKLTDYLQQAIQQHVPHSRPSNFTKNTSLHQHFLDRRNHTRNTYNKAVRKAKLSHWKDWLENINERDIWTACKYAKNPLLYGSRTLIPTLHKKDLSGLPIATFDTAPSKATALAELFSPHAQMLSLLHSKTTFLTRHLYTFRCPGSIKLYTE</sequence>
<dbReference type="HOGENOM" id="CLU_1390708_0_0_1"/>
<gene>
    <name evidence="1" type="ORF">M422DRAFT_262767</name>
</gene>
<dbReference type="EMBL" id="KN837193">
    <property type="protein sequence ID" value="KIJ35029.1"/>
    <property type="molecule type" value="Genomic_DNA"/>
</dbReference>
<proteinExistence type="predicted"/>
<name>A0A0C9UJI4_SPHS4</name>